<reference evidence="6 7" key="1">
    <citation type="submission" date="2018-08" db="EMBL/GenBank/DDBJ databases">
        <title>Thalassotalea euphylliae genome.</title>
        <authorList>
            <person name="Summers S."/>
            <person name="Rice S.A."/>
            <person name="Freckelton M.L."/>
            <person name="Nedved B.T."/>
            <person name="Hadfield M.G."/>
        </authorList>
    </citation>
    <scope>NUCLEOTIDE SEQUENCE [LARGE SCALE GENOMIC DNA]</scope>
    <source>
        <strain evidence="6 7">H2</strain>
    </source>
</reference>
<dbReference type="PANTHER" id="PTHR38102:SF1">
    <property type="entry name" value="PERIPLASMIC CHAPERONE SPY"/>
    <property type="match status" value="1"/>
</dbReference>
<evidence type="ECO:0000313" key="6">
    <source>
        <dbReference type="EMBL" id="REL37043.1"/>
    </source>
</evidence>
<dbReference type="PANTHER" id="PTHR38102">
    <property type="entry name" value="PERIPLASMIC CHAPERONE SPY"/>
    <property type="match status" value="1"/>
</dbReference>
<keyword evidence="4" id="KW-0574">Periplasm</keyword>
<comment type="caution">
    <text evidence="6">The sequence shown here is derived from an EMBL/GenBank/DDBJ whole genome shotgun (WGS) entry which is preliminary data.</text>
</comment>
<dbReference type="GO" id="GO:0030288">
    <property type="term" value="C:outer membrane-bounded periplasmic space"/>
    <property type="evidence" value="ECO:0007669"/>
    <property type="project" value="TreeGrafter"/>
</dbReference>
<evidence type="ECO:0000256" key="2">
    <source>
        <dbReference type="ARBA" id="ARBA00008441"/>
    </source>
</evidence>
<accession>A0A3E0UK78</accession>
<evidence type="ECO:0000256" key="3">
    <source>
        <dbReference type="ARBA" id="ARBA00022729"/>
    </source>
</evidence>
<feature type="chain" id="PRO_5017798499" description="Periplasmic heavy metal sensor" evidence="5">
    <location>
        <begin position="30"/>
        <end position="168"/>
    </location>
</feature>
<evidence type="ECO:0000256" key="5">
    <source>
        <dbReference type="SAM" id="SignalP"/>
    </source>
</evidence>
<comment type="similarity">
    <text evidence="2">Belongs to the CpxP/Spy family.</text>
</comment>
<dbReference type="CDD" id="cd09916">
    <property type="entry name" value="CpxP_like"/>
    <property type="match status" value="1"/>
</dbReference>
<dbReference type="Proteomes" id="UP000256999">
    <property type="component" value="Unassembled WGS sequence"/>
</dbReference>
<protein>
    <recommendedName>
        <fullName evidence="8">Periplasmic heavy metal sensor</fullName>
    </recommendedName>
</protein>
<comment type="subcellular location">
    <subcellularLocation>
        <location evidence="1">Periplasm</location>
    </subcellularLocation>
</comment>
<dbReference type="AlphaFoldDB" id="A0A3E0UK78"/>
<organism evidence="6 7">
    <name type="scientific">Thalassotalea euphylliae</name>
    <dbReference type="NCBI Taxonomy" id="1655234"/>
    <lineage>
        <taxon>Bacteria</taxon>
        <taxon>Pseudomonadati</taxon>
        <taxon>Pseudomonadota</taxon>
        <taxon>Gammaproteobacteria</taxon>
        <taxon>Alteromonadales</taxon>
        <taxon>Colwelliaceae</taxon>
        <taxon>Thalassotalea</taxon>
    </lineage>
</organism>
<evidence type="ECO:0000256" key="1">
    <source>
        <dbReference type="ARBA" id="ARBA00004418"/>
    </source>
</evidence>
<dbReference type="InterPro" id="IPR012899">
    <property type="entry name" value="LTXXQ"/>
</dbReference>
<dbReference type="PIRSF" id="PIRSF034445">
    <property type="entry name" value="CpxP_Spy"/>
    <property type="match status" value="1"/>
</dbReference>
<dbReference type="EMBL" id="QUOV01000001">
    <property type="protein sequence ID" value="REL37043.1"/>
    <property type="molecule type" value="Genomic_DNA"/>
</dbReference>
<gene>
    <name evidence="6" type="ORF">DXX92_17945</name>
</gene>
<dbReference type="RefSeq" id="WP_116002039.1">
    <property type="nucleotide sequence ID" value="NZ_QUOV01000001.1"/>
</dbReference>
<name>A0A3E0UK78_9GAMM</name>
<dbReference type="Pfam" id="PF07813">
    <property type="entry name" value="LTXXQ"/>
    <property type="match status" value="1"/>
</dbReference>
<proteinExistence type="inferred from homology"/>
<feature type="signal peptide" evidence="5">
    <location>
        <begin position="1"/>
        <end position="29"/>
    </location>
</feature>
<dbReference type="GO" id="GO:0051082">
    <property type="term" value="F:unfolded protein binding"/>
    <property type="evidence" value="ECO:0007669"/>
    <property type="project" value="TreeGrafter"/>
</dbReference>
<dbReference type="OrthoDB" id="6227479at2"/>
<dbReference type="Gene3D" id="1.20.120.1490">
    <property type="match status" value="1"/>
</dbReference>
<evidence type="ECO:0008006" key="8">
    <source>
        <dbReference type="Google" id="ProtNLM"/>
    </source>
</evidence>
<evidence type="ECO:0000313" key="7">
    <source>
        <dbReference type="Proteomes" id="UP000256999"/>
    </source>
</evidence>
<evidence type="ECO:0000256" key="4">
    <source>
        <dbReference type="ARBA" id="ARBA00022764"/>
    </source>
</evidence>
<sequence>MTTAMRKTTVKAAALFTALGLLAAPAAFSDEHQQGYEHQHKKVHSGHRMKQGQYGVKLLRKMTRYLDLSDEQVAQIKEIRRQSKTENEPLRTAMKAFKAEVKNQQSGSEFDETAFSATYLQYHETFAQLALQKAKTRHAIFQVLTPEQQTKWQAFQEKRKARRSSERS</sequence>
<dbReference type="InterPro" id="IPR052211">
    <property type="entry name" value="Cpx_auxiliary_protein"/>
</dbReference>
<keyword evidence="3 5" id="KW-0732">Signal</keyword>